<organism evidence="1 2">
    <name type="scientific">Heyndrickxia sporothermodurans</name>
    <dbReference type="NCBI Taxonomy" id="46224"/>
    <lineage>
        <taxon>Bacteria</taxon>
        <taxon>Bacillati</taxon>
        <taxon>Bacillota</taxon>
        <taxon>Bacilli</taxon>
        <taxon>Bacillales</taxon>
        <taxon>Bacillaceae</taxon>
        <taxon>Heyndrickxia</taxon>
    </lineage>
</organism>
<reference evidence="1 2" key="1">
    <citation type="submission" date="2016-01" db="EMBL/GenBank/DDBJ databases">
        <title>Genome Sequences of Twelve Sporeforming Bacillus Species Isolated from Foods.</title>
        <authorList>
            <person name="Berendsen E.M."/>
            <person name="Wells-Bennik M.H."/>
            <person name="Krawcyk A.O."/>
            <person name="De Jong A."/>
            <person name="Holsappel S."/>
            <person name="Eijlander R.T."/>
            <person name="Kuipers O.P."/>
        </authorList>
    </citation>
    <scope>NUCLEOTIDE SEQUENCE [LARGE SCALE GENOMIC DNA]</scope>
    <source>
        <strain evidence="1 2">B4102</strain>
    </source>
</reference>
<sequence length="40" mass="4529">MPAGGVEPNESVIEAVKREAKEVIIILVMDVRMQFQIFIQ</sequence>
<accession>A0A150L027</accession>
<comment type="caution">
    <text evidence="1">The sequence shown here is derived from an EMBL/GenBank/DDBJ whole genome shotgun (WGS) entry which is preliminary data.</text>
</comment>
<protein>
    <recommendedName>
        <fullName evidence="3">Nudix hydrolase domain-containing protein</fullName>
    </recommendedName>
</protein>
<dbReference type="Gene3D" id="3.90.79.10">
    <property type="entry name" value="Nucleoside Triphosphate Pyrophosphohydrolase"/>
    <property type="match status" value="1"/>
</dbReference>
<dbReference type="SUPFAM" id="SSF55811">
    <property type="entry name" value="Nudix"/>
    <property type="match status" value="1"/>
</dbReference>
<dbReference type="Proteomes" id="UP000075666">
    <property type="component" value="Unassembled WGS sequence"/>
</dbReference>
<dbReference type="EMBL" id="LQYN01000056">
    <property type="protein sequence ID" value="KYD05439.1"/>
    <property type="molecule type" value="Genomic_DNA"/>
</dbReference>
<evidence type="ECO:0000313" key="1">
    <source>
        <dbReference type="EMBL" id="KYD05439.1"/>
    </source>
</evidence>
<dbReference type="STRING" id="46224.B4102_3163"/>
<evidence type="ECO:0000313" key="2">
    <source>
        <dbReference type="Proteomes" id="UP000075666"/>
    </source>
</evidence>
<gene>
    <name evidence="1" type="ORF">B4102_3163</name>
</gene>
<keyword evidence="2" id="KW-1185">Reference proteome</keyword>
<dbReference type="PATRIC" id="fig|46224.3.peg.3137"/>
<proteinExistence type="predicted"/>
<name>A0A150L027_9BACI</name>
<dbReference type="InterPro" id="IPR015797">
    <property type="entry name" value="NUDIX_hydrolase-like_dom_sf"/>
</dbReference>
<dbReference type="AlphaFoldDB" id="A0A150L027"/>
<evidence type="ECO:0008006" key="3">
    <source>
        <dbReference type="Google" id="ProtNLM"/>
    </source>
</evidence>